<reference evidence="2" key="2">
    <citation type="journal article" date="2015" name="Data Brief">
        <title>Shoot transcriptome of the giant reed, Arundo donax.</title>
        <authorList>
            <person name="Barrero R.A."/>
            <person name="Guerrero F.D."/>
            <person name="Moolhuijzen P."/>
            <person name="Goolsby J.A."/>
            <person name="Tidwell J."/>
            <person name="Bellgard S.E."/>
            <person name="Bellgard M.I."/>
        </authorList>
    </citation>
    <scope>NUCLEOTIDE SEQUENCE</scope>
    <source>
        <tissue evidence="2">Shoot tissue taken approximately 20 cm above the soil surface</tissue>
    </source>
</reference>
<proteinExistence type="predicted"/>
<keyword evidence="1" id="KW-0812">Transmembrane</keyword>
<keyword evidence="1" id="KW-1133">Transmembrane helix</keyword>
<evidence type="ECO:0000256" key="1">
    <source>
        <dbReference type="SAM" id="Phobius"/>
    </source>
</evidence>
<sequence>MPLLVVAGGGTFLKIRPHHPLSLKSCAAHFRMWFIWMMVTMMIQSLLDQLMLRCLTKGMRQRSTILQVLIQKLLS</sequence>
<name>A0A0A9D1D2_ARUDO</name>
<accession>A0A0A9D1D2</accession>
<dbReference type="EMBL" id="GBRH01217397">
    <property type="protein sequence ID" value="JAD80498.1"/>
    <property type="molecule type" value="Transcribed_RNA"/>
</dbReference>
<feature type="transmembrane region" description="Helical" evidence="1">
    <location>
        <begin position="33"/>
        <end position="52"/>
    </location>
</feature>
<organism evidence="2">
    <name type="scientific">Arundo donax</name>
    <name type="common">Giant reed</name>
    <name type="synonym">Donax arundinaceus</name>
    <dbReference type="NCBI Taxonomy" id="35708"/>
    <lineage>
        <taxon>Eukaryota</taxon>
        <taxon>Viridiplantae</taxon>
        <taxon>Streptophyta</taxon>
        <taxon>Embryophyta</taxon>
        <taxon>Tracheophyta</taxon>
        <taxon>Spermatophyta</taxon>
        <taxon>Magnoliopsida</taxon>
        <taxon>Liliopsida</taxon>
        <taxon>Poales</taxon>
        <taxon>Poaceae</taxon>
        <taxon>PACMAD clade</taxon>
        <taxon>Arundinoideae</taxon>
        <taxon>Arundineae</taxon>
        <taxon>Arundo</taxon>
    </lineage>
</organism>
<dbReference type="AlphaFoldDB" id="A0A0A9D1D2"/>
<keyword evidence="1" id="KW-0472">Membrane</keyword>
<evidence type="ECO:0000313" key="2">
    <source>
        <dbReference type="EMBL" id="JAD80498.1"/>
    </source>
</evidence>
<protein>
    <submittedName>
        <fullName evidence="2">Uncharacterized protein</fullName>
    </submittedName>
</protein>
<reference evidence="2" key="1">
    <citation type="submission" date="2014-09" db="EMBL/GenBank/DDBJ databases">
        <authorList>
            <person name="Magalhaes I.L.F."/>
            <person name="Oliveira U."/>
            <person name="Santos F.R."/>
            <person name="Vidigal T.H.D.A."/>
            <person name="Brescovit A.D."/>
            <person name="Santos A.J."/>
        </authorList>
    </citation>
    <scope>NUCLEOTIDE SEQUENCE</scope>
    <source>
        <tissue evidence="2">Shoot tissue taken approximately 20 cm above the soil surface</tissue>
    </source>
</reference>